<evidence type="ECO:0008006" key="3">
    <source>
        <dbReference type="Google" id="ProtNLM"/>
    </source>
</evidence>
<keyword evidence="2" id="KW-1185">Reference proteome</keyword>
<dbReference type="Proteomes" id="UP000809829">
    <property type="component" value="Unassembled WGS sequence"/>
</dbReference>
<evidence type="ECO:0000313" key="1">
    <source>
        <dbReference type="EMBL" id="MBM7703220.1"/>
    </source>
</evidence>
<organism evidence="1 2">
    <name type="scientific">Priestia iocasae</name>
    <dbReference type="NCBI Taxonomy" id="2291674"/>
    <lineage>
        <taxon>Bacteria</taxon>
        <taxon>Bacillati</taxon>
        <taxon>Bacillota</taxon>
        <taxon>Bacilli</taxon>
        <taxon>Bacillales</taxon>
        <taxon>Bacillaceae</taxon>
        <taxon>Priestia</taxon>
    </lineage>
</organism>
<evidence type="ECO:0000313" key="2">
    <source>
        <dbReference type="Proteomes" id="UP000809829"/>
    </source>
</evidence>
<gene>
    <name evidence="1" type="ORF">JOC83_002067</name>
</gene>
<dbReference type="EMBL" id="JAFBFC010000003">
    <property type="protein sequence ID" value="MBM7703220.1"/>
    <property type="molecule type" value="Genomic_DNA"/>
</dbReference>
<comment type="caution">
    <text evidence="1">The sequence shown here is derived from an EMBL/GenBank/DDBJ whole genome shotgun (WGS) entry which is preliminary data.</text>
</comment>
<reference evidence="1 2" key="1">
    <citation type="submission" date="2021-01" db="EMBL/GenBank/DDBJ databases">
        <title>Genomic Encyclopedia of Type Strains, Phase IV (KMG-IV): sequencing the most valuable type-strain genomes for metagenomic binning, comparative biology and taxonomic classification.</title>
        <authorList>
            <person name="Goeker M."/>
        </authorList>
    </citation>
    <scope>NUCLEOTIDE SEQUENCE [LARGE SCALE GENOMIC DNA]</scope>
    <source>
        <strain evidence="1 2">DSM 104297</strain>
    </source>
</reference>
<dbReference type="RefSeq" id="WP_205186801.1">
    <property type="nucleotide sequence ID" value="NZ_JAFBFC010000003.1"/>
</dbReference>
<name>A0ABS2QUZ3_9BACI</name>
<protein>
    <recommendedName>
        <fullName evidence="3">Group-specific protein</fullName>
    </recommendedName>
</protein>
<proteinExistence type="predicted"/>
<sequence>MFDPIVFDNLKVIVEGEIYELDLSGEVSVVNREDFVDLARFTRTYHISFRQHSCCIATLKLSTDLDNIHAELNPRRNEKPGCTVFIQFTYTQDKPFDTEQCEHFQHVLEDIWGETRTITQRLSHEVGNEEYEDLITVTFNRYIYEDQVGDLVEMIDYMLQTLDALEE</sequence>
<accession>A0ABS2QUZ3</accession>